<dbReference type="PANTHER" id="PTHR37928">
    <property type="entry name" value="CFEM DOMAIN PROTEIN (AFU_ORTHOLOGUE AFUA_6G14090)"/>
    <property type="match status" value="1"/>
</dbReference>
<keyword evidence="12 15" id="KW-1015">Disulfide bond</keyword>
<evidence type="ECO:0000256" key="16">
    <source>
        <dbReference type="SAM" id="SignalP"/>
    </source>
</evidence>
<feature type="signal peptide" evidence="16">
    <location>
        <begin position="1"/>
        <end position="16"/>
    </location>
</feature>
<evidence type="ECO:0000259" key="17">
    <source>
        <dbReference type="PROSITE" id="PS52012"/>
    </source>
</evidence>
<evidence type="ECO:0000256" key="7">
    <source>
        <dbReference type="ARBA" id="ARBA00022622"/>
    </source>
</evidence>
<evidence type="ECO:0000313" key="18">
    <source>
        <dbReference type="EMBL" id="KAF6835091.1"/>
    </source>
</evidence>
<dbReference type="GO" id="GO:0046872">
    <property type="term" value="F:metal ion binding"/>
    <property type="evidence" value="ECO:0007669"/>
    <property type="project" value="UniProtKB-UniRule"/>
</dbReference>
<comment type="caution">
    <text evidence="15">Lacks conserved residue(s) required for the propagation of feature annotation.</text>
</comment>
<feature type="binding site" description="axial binding residue" evidence="15">
    <location>
        <position position="44"/>
    </location>
    <ligand>
        <name>heme</name>
        <dbReference type="ChEBI" id="CHEBI:30413"/>
    </ligand>
    <ligandPart>
        <name>Fe</name>
        <dbReference type="ChEBI" id="CHEBI:18248"/>
    </ligandPart>
</feature>
<evidence type="ECO:0000256" key="8">
    <source>
        <dbReference type="ARBA" id="ARBA00022723"/>
    </source>
</evidence>
<accession>A0A8H6KQI7</accession>
<keyword evidence="9 16" id="KW-0732">Signal</keyword>
<protein>
    <submittedName>
        <fullName evidence="18">CFEM domain-containing protein</fullName>
    </submittedName>
</protein>
<keyword evidence="4" id="KW-1003">Cell membrane</keyword>
<organism evidence="18 19">
    <name type="scientific">Colletotrichum plurivorum</name>
    <dbReference type="NCBI Taxonomy" id="2175906"/>
    <lineage>
        <taxon>Eukaryota</taxon>
        <taxon>Fungi</taxon>
        <taxon>Dikarya</taxon>
        <taxon>Ascomycota</taxon>
        <taxon>Pezizomycotina</taxon>
        <taxon>Sordariomycetes</taxon>
        <taxon>Hypocreomycetidae</taxon>
        <taxon>Glomerellales</taxon>
        <taxon>Glomerellaceae</taxon>
        <taxon>Colletotrichum</taxon>
        <taxon>Colletotrichum orchidearum species complex</taxon>
    </lineage>
</organism>
<dbReference type="GO" id="GO:0005576">
    <property type="term" value="C:extracellular region"/>
    <property type="evidence" value="ECO:0007669"/>
    <property type="project" value="UniProtKB-SubCell"/>
</dbReference>
<name>A0A8H6KQI7_9PEZI</name>
<dbReference type="AlphaFoldDB" id="A0A8H6KQI7"/>
<feature type="disulfide bond" evidence="15">
    <location>
        <begin position="40"/>
        <end position="47"/>
    </location>
</feature>
<evidence type="ECO:0000256" key="1">
    <source>
        <dbReference type="ARBA" id="ARBA00004609"/>
    </source>
</evidence>
<evidence type="ECO:0000313" key="19">
    <source>
        <dbReference type="Proteomes" id="UP000654918"/>
    </source>
</evidence>
<keyword evidence="8 15" id="KW-0479">Metal-binding</keyword>
<keyword evidence="14" id="KW-0449">Lipoprotein</keyword>
<evidence type="ECO:0000256" key="2">
    <source>
        <dbReference type="ARBA" id="ARBA00004613"/>
    </source>
</evidence>
<dbReference type="Proteomes" id="UP000654918">
    <property type="component" value="Unassembled WGS sequence"/>
</dbReference>
<evidence type="ECO:0000256" key="14">
    <source>
        <dbReference type="ARBA" id="ARBA00023288"/>
    </source>
</evidence>
<evidence type="ECO:0000256" key="9">
    <source>
        <dbReference type="ARBA" id="ARBA00022729"/>
    </source>
</evidence>
<evidence type="ECO:0000256" key="10">
    <source>
        <dbReference type="ARBA" id="ARBA00023004"/>
    </source>
</evidence>
<evidence type="ECO:0000256" key="11">
    <source>
        <dbReference type="ARBA" id="ARBA00023136"/>
    </source>
</evidence>
<reference evidence="18" key="1">
    <citation type="journal article" date="2020" name="Phytopathology">
        <title>Genome Sequence Resources of Colletotrichum truncatum, C. plurivorum, C. musicola, and C. sojae: Four Species Pathogenic to Soybean (Glycine max).</title>
        <authorList>
            <person name="Rogerio F."/>
            <person name="Boufleur T.R."/>
            <person name="Ciampi-Guillardi M."/>
            <person name="Sukno S.A."/>
            <person name="Thon M.R."/>
            <person name="Massola Junior N.S."/>
            <person name="Baroncelli R."/>
        </authorList>
    </citation>
    <scope>NUCLEOTIDE SEQUENCE</scope>
    <source>
        <strain evidence="18">LFN00145</strain>
    </source>
</reference>
<evidence type="ECO:0000256" key="15">
    <source>
        <dbReference type="PROSITE-ProRule" id="PRU01356"/>
    </source>
</evidence>
<keyword evidence="13" id="KW-0325">Glycoprotein</keyword>
<dbReference type="PANTHER" id="PTHR37928:SF2">
    <property type="entry name" value="GPI ANCHORED CFEM DOMAIN PROTEIN (AFU_ORTHOLOGUE AFUA_6G10580)"/>
    <property type="match status" value="1"/>
</dbReference>
<dbReference type="EMBL" id="WIGO01000043">
    <property type="protein sequence ID" value="KAF6835091.1"/>
    <property type="molecule type" value="Genomic_DNA"/>
</dbReference>
<comment type="subcellular location">
    <subcellularLocation>
        <location evidence="1">Cell membrane</location>
        <topology evidence="1">Lipid-anchor</topology>
        <topology evidence="1">GPI-anchor</topology>
    </subcellularLocation>
    <subcellularLocation>
        <location evidence="2">Secreted</location>
    </subcellularLocation>
</comment>
<keyword evidence="6 15" id="KW-0349">Heme</keyword>
<keyword evidence="11" id="KW-0472">Membrane</keyword>
<feature type="domain" description="CFEM" evidence="17">
    <location>
        <begin position="1"/>
        <end position="112"/>
    </location>
</feature>
<evidence type="ECO:0000256" key="3">
    <source>
        <dbReference type="ARBA" id="ARBA00010031"/>
    </source>
</evidence>
<dbReference type="InterPro" id="IPR008427">
    <property type="entry name" value="Extracellular_membr_CFEM_dom"/>
</dbReference>
<dbReference type="GO" id="GO:0098552">
    <property type="term" value="C:side of membrane"/>
    <property type="evidence" value="ECO:0007669"/>
    <property type="project" value="UniProtKB-KW"/>
</dbReference>
<sequence>MKYTIVLAALTACVAAQDPSIIPECARDCLLKATASATTCKDGDYSCTCKPENKVAIQSAATGCVIAACGVDKALNEVVPASDKLCSAAAAGPATTAAATSAAVSSAAASAASSAASAASSLASAASSAASAASSAASAASSAASAATTAKPSASATKPAGNGTAPAPTTSAVQAGAAGLAPIGGLAMLALGALAL</sequence>
<dbReference type="SMART" id="SM00747">
    <property type="entry name" value="CFEM"/>
    <property type="match status" value="1"/>
</dbReference>
<proteinExistence type="inferred from homology"/>
<dbReference type="PROSITE" id="PS52012">
    <property type="entry name" value="CFEM"/>
    <property type="match status" value="1"/>
</dbReference>
<keyword evidence="7" id="KW-0336">GPI-anchor</keyword>
<keyword evidence="19" id="KW-1185">Reference proteome</keyword>
<dbReference type="InterPro" id="IPR051735">
    <property type="entry name" value="CFEM_domain"/>
</dbReference>
<gene>
    <name evidence="18" type="ORF">CPLU01_04569</name>
</gene>
<feature type="chain" id="PRO_5034801777" evidence="16">
    <location>
        <begin position="17"/>
        <end position="196"/>
    </location>
</feature>
<dbReference type="Pfam" id="PF05730">
    <property type="entry name" value="CFEM"/>
    <property type="match status" value="1"/>
</dbReference>
<evidence type="ECO:0000256" key="4">
    <source>
        <dbReference type="ARBA" id="ARBA00022475"/>
    </source>
</evidence>
<dbReference type="GO" id="GO:0005886">
    <property type="term" value="C:plasma membrane"/>
    <property type="evidence" value="ECO:0007669"/>
    <property type="project" value="UniProtKB-SubCell"/>
</dbReference>
<evidence type="ECO:0000256" key="12">
    <source>
        <dbReference type="ARBA" id="ARBA00023157"/>
    </source>
</evidence>
<evidence type="ECO:0000256" key="13">
    <source>
        <dbReference type="ARBA" id="ARBA00023180"/>
    </source>
</evidence>
<keyword evidence="5" id="KW-0964">Secreted</keyword>
<comment type="similarity">
    <text evidence="3">Belongs to the RBT5 family.</text>
</comment>
<comment type="caution">
    <text evidence="18">The sequence shown here is derived from an EMBL/GenBank/DDBJ whole genome shotgun (WGS) entry which is preliminary data.</text>
</comment>
<evidence type="ECO:0000256" key="6">
    <source>
        <dbReference type="ARBA" id="ARBA00022617"/>
    </source>
</evidence>
<keyword evidence="10 15" id="KW-0408">Iron</keyword>
<evidence type="ECO:0000256" key="5">
    <source>
        <dbReference type="ARBA" id="ARBA00022525"/>
    </source>
</evidence>